<dbReference type="InterPro" id="IPR032580">
    <property type="entry name" value="SatD"/>
</dbReference>
<dbReference type="Pfam" id="PF16264">
    <property type="entry name" value="SatD"/>
    <property type="match status" value="1"/>
</dbReference>
<dbReference type="STRING" id="1844.UG56_014815"/>
<keyword evidence="2" id="KW-1185">Reference proteome</keyword>
<evidence type="ECO:0000313" key="2">
    <source>
        <dbReference type="Proteomes" id="UP000033772"/>
    </source>
</evidence>
<protein>
    <recommendedName>
        <fullName evidence="3">RNA polymerase subunit sigma-70</fullName>
    </recommendedName>
</protein>
<dbReference type="Proteomes" id="UP000033772">
    <property type="component" value="Unassembled WGS sequence"/>
</dbReference>
<reference evidence="1" key="1">
    <citation type="submission" date="2016-10" db="EMBL/GenBank/DDBJ databases">
        <title>Draft Genome Sequence of Nocardioides luteus Strain BAFB, an Alkane-Degrading Bacterium Isolated from JP-7 Polluted Soil.</title>
        <authorList>
            <person name="Brown L."/>
            <person name="Ruiz O.N."/>
            <person name="Gunasekera T."/>
        </authorList>
    </citation>
    <scope>NUCLEOTIDE SEQUENCE [LARGE SCALE GENOMIC DNA]</scope>
    <source>
        <strain evidence="1">BAFB</strain>
    </source>
</reference>
<dbReference type="AlphaFoldDB" id="A0A1J4N3C8"/>
<organism evidence="1 2">
    <name type="scientific">Nocardioides luteus</name>
    <dbReference type="NCBI Taxonomy" id="1844"/>
    <lineage>
        <taxon>Bacteria</taxon>
        <taxon>Bacillati</taxon>
        <taxon>Actinomycetota</taxon>
        <taxon>Actinomycetes</taxon>
        <taxon>Propionibacteriales</taxon>
        <taxon>Nocardioidaceae</taxon>
        <taxon>Nocardioides</taxon>
    </lineage>
</organism>
<sequence length="211" mass="22803">MEPVATVIGDLVGSRAASDRAKVHEAFADAIDEINREWDPVDPLRITVGDEYQGAFETVGAAIRATFRLRIALDPVVGVRHGISWGATRVLRDDPRVEDGPGWWSARAAIEAAEKAENKAASRSVRTWYQPVEEAGGPDPAAVNAALIARDELFHRLDRSSVSVLSGMLSGMSQKAIAAELDITPSAVSQRIRRDGIAVIVRADELLGEIR</sequence>
<accession>A0A1J4N3C8</accession>
<proteinExistence type="predicted"/>
<comment type="caution">
    <text evidence="1">The sequence shown here is derived from an EMBL/GenBank/DDBJ whole genome shotgun (WGS) entry which is preliminary data.</text>
</comment>
<name>A0A1J4N3C8_9ACTN</name>
<evidence type="ECO:0008006" key="3">
    <source>
        <dbReference type="Google" id="ProtNLM"/>
    </source>
</evidence>
<dbReference type="EMBL" id="JZDQ02000019">
    <property type="protein sequence ID" value="OIJ26062.1"/>
    <property type="molecule type" value="Genomic_DNA"/>
</dbReference>
<gene>
    <name evidence="1" type="ORF">UG56_014815</name>
</gene>
<dbReference type="RefSeq" id="WP_045550193.1">
    <property type="nucleotide sequence ID" value="NZ_JZDQ02000019.1"/>
</dbReference>
<evidence type="ECO:0000313" key="1">
    <source>
        <dbReference type="EMBL" id="OIJ26062.1"/>
    </source>
</evidence>
<dbReference type="OrthoDB" id="4711815at2"/>